<accession>A0A814NZ42</accession>
<dbReference type="EMBL" id="CAJNOR010001220">
    <property type="protein sequence ID" value="CAF1100497.1"/>
    <property type="molecule type" value="Genomic_DNA"/>
</dbReference>
<dbReference type="GO" id="GO:0005634">
    <property type="term" value="C:nucleus"/>
    <property type="evidence" value="ECO:0007669"/>
    <property type="project" value="UniProtKB-SubCell"/>
</dbReference>
<feature type="domain" description="ETS" evidence="4">
    <location>
        <begin position="261"/>
        <end position="344"/>
    </location>
</feature>
<dbReference type="PRINTS" id="PR00454">
    <property type="entry name" value="ETSDOMAIN"/>
</dbReference>
<comment type="caution">
    <text evidence="5">The sequence shown here is derived from an EMBL/GenBank/DDBJ whole genome shotgun (WGS) entry which is preliminary data.</text>
</comment>
<evidence type="ECO:0000259" key="4">
    <source>
        <dbReference type="PROSITE" id="PS50061"/>
    </source>
</evidence>
<proteinExistence type="inferred from homology"/>
<keyword evidence="2 3" id="KW-0238">DNA-binding</keyword>
<dbReference type="Pfam" id="PF00178">
    <property type="entry name" value="Ets"/>
    <property type="match status" value="1"/>
</dbReference>
<dbReference type="SMART" id="SM00413">
    <property type="entry name" value="ETS"/>
    <property type="match status" value="1"/>
</dbReference>
<dbReference type="InterPro" id="IPR036390">
    <property type="entry name" value="WH_DNA-bd_sf"/>
</dbReference>
<dbReference type="PROSITE" id="PS50061">
    <property type="entry name" value="ETS_DOMAIN_3"/>
    <property type="match status" value="1"/>
</dbReference>
<dbReference type="InterPro" id="IPR036388">
    <property type="entry name" value="WH-like_DNA-bd_sf"/>
</dbReference>
<evidence type="ECO:0000313" key="6">
    <source>
        <dbReference type="Proteomes" id="UP000663828"/>
    </source>
</evidence>
<dbReference type="GO" id="GO:0000981">
    <property type="term" value="F:DNA-binding transcription factor activity, RNA polymerase II-specific"/>
    <property type="evidence" value="ECO:0007669"/>
    <property type="project" value="TreeGrafter"/>
</dbReference>
<dbReference type="InterPro" id="IPR000418">
    <property type="entry name" value="Ets_dom"/>
</dbReference>
<dbReference type="PANTHER" id="PTHR11849">
    <property type="entry name" value="ETS"/>
    <property type="match status" value="1"/>
</dbReference>
<dbReference type="Proteomes" id="UP000663828">
    <property type="component" value="Unassembled WGS sequence"/>
</dbReference>
<dbReference type="PANTHER" id="PTHR11849:SF133">
    <property type="entry name" value="ETS DOMAIN-CONTAINING PROTEIN"/>
    <property type="match status" value="1"/>
</dbReference>
<dbReference type="GO" id="GO:0030154">
    <property type="term" value="P:cell differentiation"/>
    <property type="evidence" value="ECO:0007669"/>
    <property type="project" value="TreeGrafter"/>
</dbReference>
<comment type="subcellular location">
    <subcellularLocation>
        <location evidence="3">Nucleus</location>
    </subcellularLocation>
</comment>
<organism evidence="5 6">
    <name type="scientific">Adineta ricciae</name>
    <name type="common">Rotifer</name>
    <dbReference type="NCBI Taxonomy" id="249248"/>
    <lineage>
        <taxon>Eukaryota</taxon>
        <taxon>Metazoa</taxon>
        <taxon>Spiralia</taxon>
        <taxon>Gnathifera</taxon>
        <taxon>Rotifera</taxon>
        <taxon>Eurotatoria</taxon>
        <taxon>Bdelloidea</taxon>
        <taxon>Adinetida</taxon>
        <taxon>Adinetidae</taxon>
        <taxon>Adineta</taxon>
    </lineage>
</organism>
<evidence type="ECO:0000313" key="5">
    <source>
        <dbReference type="EMBL" id="CAF1100497.1"/>
    </source>
</evidence>
<gene>
    <name evidence="5" type="ORF">XAT740_LOCUS18325</name>
</gene>
<comment type="similarity">
    <text evidence="1 3">Belongs to the ETS family.</text>
</comment>
<evidence type="ECO:0000256" key="2">
    <source>
        <dbReference type="ARBA" id="ARBA00023125"/>
    </source>
</evidence>
<keyword evidence="3" id="KW-0539">Nucleus</keyword>
<dbReference type="GO" id="GO:0043565">
    <property type="term" value="F:sequence-specific DNA binding"/>
    <property type="evidence" value="ECO:0007669"/>
    <property type="project" value="InterPro"/>
</dbReference>
<keyword evidence="6" id="KW-1185">Reference proteome</keyword>
<evidence type="ECO:0000256" key="1">
    <source>
        <dbReference type="ARBA" id="ARBA00005562"/>
    </source>
</evidence>
<protein>
    <recommendedName>
        <fullName evidence="4">ETS domain-containing protein</fullName>
    </recommendedName>
</protein>
<dbReference type="SUPFAM" id="SSF46785">
    <property type="entry name" value="Winged helix' DNA-binding domain"/>
    <property type="match status" value="1"/>
</dbReference>
<name>A0A814NZ42_ADIRI</name>
<dbReference type="Gene3D" id="1.10.10.10">
    <property type="entry name" value="Winged helix-like DNA-binding domain superfamily/Winged helix DNA-binding domain"/>
    <property type="match status" value="1"/>
</dbReference>
<sequence>MHPATSNSDSDSSWNEILGSSLSSTESRKLEDVNFLVKQVGTYYSREGGIFDPEYYDKEVARIIEECIRSNSSNHLTPNYTQSTPNGYSAPPRVFNHEDIDRICNSVFDDSQQSSSYYGYDNNHMPSLFNTYPTTTNQQYLYTTHSSTFNYPEQQYSYIEYQIPPNTYHQPIADNNVVLTTEPYQQPIPSIHYGINNNDSNLYNVDLGLSEVISCNTNMQTESVPYAYVSEKPMSKSNDIKGFNLDEWLIVSETGGKMRRPHLHEFLRILLDNPKYSHVAQYTDRKKGIFKFLERHEAAKLWQDVKGRNCDTKMTYQNLARGIRFYYPNGTMSSAGGRYTFRFGSGSRHKRLKVPANH</sequence>
<dbReference type="AlphaFoldDB" id="A0A814NZ42"/>
<reference evidence="5" key="1">
    <citation type="submission" date="2021-02" db="EMBL/GenBank/DDBJ databases">
        <authorList>
            <person name="Nowell W R."/>
        </authorList>
    </citation>
    <scope>NUCLEOTIDE SEQUENCE</scope>
</reference>
<evidence type="ECO:0000256" key="3">
    <source>
        <dbReference type="RuleBase" id="RU004019"/>
    </source>
</evidence>
<dbReference type="InterPro" id="IPR046328">
    <property type="entry name" value="ETS_fam"/>
</dbReference>